<reference evidence="2" key="2">
    <citation type="submission" date="2025-08" db="UniProtKB">
        <authorList>
            <consortium name="EnsemblFungi"/>
        </authorList>
    </citation>
    <scope>IDENTIFICATION</scope>
    <source>
        <strain evidence="2">4287 / CBS 123668 / FGSC 9935 / NRRL 34936</strain>
    </source>
</reference>
<sequence>MVLKKSKFALLLLALVYYASPVTSQNTPNENLVLADCGIGLGPNGGSTSFEAIYYNGDIWTGQGENTYRPTMMVNVPWTGQYPWSWVGFTMPNGDEFSVMLDGGVKDPGEAGFATHTYEPKLFMPCYSYHRDRVFQLADGKWCSSAYVCNYRGQPYPGSGPTKPEPEKPEPQKMEIHGSMTQDTVEFWEKPATQIMNTARQAFLSDGYSCDTTKRPINDKCTISWSCTGDPANNSLERMAQVFDKLATHDKFTSMREVVTDVCRYPDTRPGKEGQCRQYEQKIDRYYKVPGSIKLTMRNVPRDGSGENSNVHGELEYTIQCDTSRWECMLCNAVGTALSVPVPAAGALVSIGCQACNTEN</sequence>
<name>A0A0C4DJJ6_FUSOF</name>
<dbReference type="Proteomes" id="UP000002489">
    <property type="component" value="Unassembled WGS sequence"/>
</dbReference>
<evidence type="ECO:0000313" key="3">
    <source>
        <dbReference type="Proteomes" id="UP000002489"/>
    </source>
</evidence>
<feature type="signal peptide" evidence="1">
    <location>
        <begin position="1"/>
        <end position="24"/>
    </location>
</feature>
<dbReference type="EnsemblFungi" id="FOXG_17647T0">
    <property type="protein sequence ID" value="FOXG_17647P0"/>
    <property type="gene ID" value="FOXG_17647"/>
</dbReference>
<accession>A0A0C4DJJ6</accession>
<proteinExistence type="predicted"/>
<evidence type="ECO:0000256" key="1">
    <source>
        <dbReference type="SAM" id="SignalP"/>
    </source>
</evidence>
<keyword evidence="1" id="KW-0732">Signal</keyword>
<dbReference type="AlphaFoldDB" id="A0A0C4DJJ6"/>
<reference evidence="3" key="1">
    <citation type="journal article" date="2012" name="Mol. Plant Microbe Interact.">
        <title>A highly conserved effector in Fusarium oxysporum is required for full virulence on Arabidopsis.</title>
        <authorList>
            <person name="Thatcher L.F."/>
            <person name="Gardiner D.M."/>
            <person name="Kazan K."/>
            <person name="Manners J."/>
        </authorList>
    </citation>
    <scope>NUCLEOTIDE SEQUENCE [LARGE SCALE GENOMIC DNA]</scope>
    <source>
        <strain evidence="3">Fo5176</strain>
    </source>
</reference>
<evidence type="ECO:0000313" key="2">
    <source>
        <dbReference type="EnsemblFungi" id="FOXG_17647P0"/>
    </source>
</evidence>
<protein>
    <submittedName>
        <fullName evidence="2">Uncharacterized protein</fullName>
    </submittedName>
</protein>
<feature type="chain" id="PRO_5002170146" evidence="1">
    <location>
        <begin position="25"/>
        <end position="360"/>
    </location>
</feature>
<organism evidence="2 3">
    <name type="scientific">Fusarium oxysporum (strain Fo5176)</name>
    <name type="common">Fusarium vascular wilt</name>
    <dbReference type="NCBI Taxonomy" id="660025"/>
    <lineage>
        <taxon>Eukaryota</taxon>
        <taxon>Fungi</taxon>
        <taxon>Dikarya</taxon>
        <taxon>Ascomycota</taxon>
        <taxon>Pezizomycotina</taxon>
        <taxon>Sordariomycetes</taxon>
        <taxon>Hypocreomycetidae</taxon>
        <taxon>Hypocreales</taxon>
        <taxon>Nectriaceae</taxon>
        <taxon>Fusarium</taxon>
        <taxon>Fusarium oxysporum species complex</taxon>
    </lineage>
</organism>